<proteinExistence type="predicted"/>
<evidence type="ECO:0000313" key="3">
    <source>
        <dbReference type="Proteomes" id="UP000050761"/>
    </source>
</evidence>
<evidence type="ECO:0000313" key="4">
    <source>
        <dbReference type="WBParaSite" id="HPBE_0001346601-mRNA-1"/>
    </source>
</evidence>
<reference evidence="2 3" key="1">
    <citation type="submission" date="2018-11" db="EMBL/GenBank/DDBJ databases">
        <authorList>
            <consortium name="Pathogen Informatics"/>
        </authorList>
    </citation>
    <scope>NUCLEOTIDE SEQUENCE [LARGE SCALE GENOMIC DNA]</scope>
</reference>
<organism evidence="3 4">
    <name type="scientific">Heligmosomoides polygyrus</name>
    <name type="common">Parasitic roundworm</name>
    <dbReference type="NCBI Taxonomy" id="6339"/>
    <lineage>
        <taxon>Eukaryota</taxon>
        <taxon>Metazoa</taxon>
        <taxon>Ecdysozoa</taxon>
        <taxon>Nematoda</taxon>
        <taxon>Chromadorea</taxon>
        <taxon>Rhabditida</taxon>
        <taxon>Rhabditina</taxon>
        <taxon>Rhabditomorpha</taxon>
        <taxon>Strongyloidea</taxon>
        <taxon>Heligmosomidae</taxon>
        <taxon>Heligmosomoides</taxon>
    </lineage>
</organism>
<dbReference type="EMBL" id="UZAH01027932">
    <property type="protein sequence ID" value="VDO96286.1"/>
    <property type="molecule type" value="Genomic_DNA"/>
</dbReference>
<reference evidence="4" key="2">
    <citation type="submission" date="2019-09" db="UniProtKB">
        <authorList>
            <consortium name="WormBaseParasite"/>
        </authorList>
    </citation>
    <scope>IDENTIFICATION</scope>
</reference>
<accession>A0A183FXZ0</accession>
<dbReference type="Proteomes" id="UP000050761">
    <property type="component" value="Unassembled WGS sequence"/>
</dbReference>
<dbReference type="WBParaSite" id="HPBE_0001346601-mRNA-1">
    <property type="protein sequence ID" value="HPBE_0001346601-mRNA-1"/>
    <property type="gene ID" value="HPBE_0001346601"/>
</dbReference>
<keyword evidence="3" id="KW-1185">Reference proteome</keyword>
<feature type="region of interest" description="Disordered" evidence="1">
    <location>
        <begin position="55"/>
        <end position="77"/>
    </location>
</feature>
<accession>A0A3P7Z470</accession>
<protein>
    <submittedName>
        <fullName evidence="4">Transposase</fullName>
    </submittedName>
</protein>
<gene>
    <name evidence="2" type="ORF">HPBE_LOCUS13467</name>
</gene>
<evidence type="ECO:0000256" key="1">
    <source>
        <dbReference type="SAM" id="MobiDB-lite"/>
    </source>
</evidence>
<evidence type="ECO:0000313" key="2">
    <source>
        <dbReference type="EMBL" id="VDO96286.1"/>
    </source>
</evidence>
<sequence>MDALPSAVYALKCSEGLLAKQPDINGWTTCISGNESLKECAESILASRHAPEWQRRKCDGRRSSKKPGANMNVQGNAPELLGIAGQLRNYGATPYNP</sequence>
<name>A0A183FXZ0_HELPZ</name>
<dbReference type="AlphaFoldDB" id="A0A183FXZ0"/>